<keyword evidence="9 10" id="KW-0998">Cell outer membrane</keyword>
<keyword evidence="7 10" id="KW-0472">Membrane</keyword>
<dbReference type="PANTHER" id="PTHR30069:SF29">
    <property type="entry name" value="HEMOGLOBIN AND HEMOGLOBIN-HAPTOGLOBIN-BINDING PROTEIN 1-RELATED"/>
    <property type="match status" value="1"/>
</dbReference>
<evidence type="ECO:0000256" key="9">
    <source>
        <dbReference type="ARBA" id="ARBA00023237"/>
    </source>
</evidence>
<evidence type="ECO:0000256" key="11">
    <source>
        <dbReference type="RuleBase" id="RU003357"/>
    </source>
</evidence>
<protein>
    <submittedName>
        <fullName evidence="14">TonB-dependent receptor</fullName>
    </submittedName>
</protein>
<evidence type="ECO:0000256" key="3">
    <source>
        <dbReference type="ARBA" id="ARBA00022452"/>
    </source>
</evidence>
<comment type="subcellular location">
    <subcellularLocation>
        <location evidence="1 10">Cell outer membrane</location>
        <topology evidence="1 10">Multi-pass membrane protein</topology>
    </subcellularLocation>
</comment>
<keyword evidence="5" id="KW-0732">Signal</keyword>
<keyword evidence="8 14" id="KW-0675">Receptor</keyword>
<dbReference type="Gene3D" id="2.60.40.1120">
    <property type="entry name" value="Carboxypeptidase-like, regulatory domain"/>
    <property type="match status" value="1"/>
</dbReference>
<feature type="domain" description="TonB-dependent receptor plug" evidence="13">
    <location>
        <begin position="153"/>
        <end position="232"/>
    </location>
</feature>
<dbReference type="InterPro" id="IPR012910">
    <property type="entry name" value="Plug_dom"/>
</dbReference>
<evidence type="ECO:0000259" key="13">
    <source>
        <dbReference type="Pfam" id="PF07715"/>
    </source>
</evidence>
<keyword evidence="2 10" id="KW-0813">Transport</keyword>
<dbReference type="InterPro" id="IPR036942">
    <property type="entry name" value="Beta-barrel_TonB_sf"/>
</dbReference>
<evidence type="ECO:0000256" key="8">
    <source>
        <dbReference type="ARBA" id="ARBA00023170"/>
    </source>
</evidence>
<dbReference type="Pfam" id="PF00593">
    <property type="entry name" value="TonB_dep_Rec_b-barrel"/>
    <property type="match status" value="1"/>
</dbReference>
<proteinExistence type="inferred from homology"/>
<evidence type="ECO:0000256" key="5">
    <source>
        <dbReference type="ARBA" id="ARBA00022729"/>
    </source>
</evidence>
<feature type="domain" description="TonB-dependent receptor-like beta-barrel" evidence="12">
    <location>
        <begin position="300"/>
        <end position="761"/>
    </location>
</feature>
<keyword evidence="6 11" id="KW-0798">TonB box</keyword>
<dbReference type="Pfam" id="PF07715">
    <property type="entry name" value="Plug"/>
    <property type="match status" value="1"/>
</dbReference>
<comment type="caution">
    <text evidence="14">The sequence shown here is derived from an EMBL/GenBank/DDBJ whole genome shotgun (WGS) entry which is preliminary data.</text>
</comment>
<evidence type="ECO:0000256" key="6">
    <source>
        <dbReference type="ARBA" id="ARBA00023077"/>
    </source>
</evidence>
<accession>A0ABW9Z9B5</accession>
<dbReference type="Proteomes" id="UP000798602">
    <property type="component" value="Unassembled WGS sequence"/>
</dbReference>
<dbReference type="PANTHER" id="PTHR30069">
    <property type="entry name" value="TONB-DEPENDENT OUTER MEMBRANE RECEPTOR"/>
    <property type="match status" value="1"/>
</dbReference>
<name>A0ABW9Z9B5_9FLAO</name>
<evidence type="ECO:0000313" key="15">
    <source>
        <dbReference type="Proteomes" id="UP000798602"/>
    </source>
</evidence>
<organism evidence="14 15">
    <name type="scientific">Flavobacterium ichthyis</name>
    <dbReference type="NCBI Taxonomy" id="2698827"/>
    <lineage>
        <taxon>Bacteria</taxon>
        <taxon>Pseudomonadati</taxon>
        <taxon>Bacteroidota</taxon>
        <taxon>Flavobacteriia</taxon>
        <taxon>Flavobacteriales</taxon>
        <taxon>Flavobacteriaceae</taxon>
        <taxon>Flavobacterium</taxon>
    </lineage>
</organism>
<dbReference type="InterPro" id="IPR000531">
    <property type="entry name" value="Beta-barrel_TonB"/>
</dbReference>
<keyword evidence="3 10" id="KW-1134">Transmembrane beta strand</keyword>
<sequence length="801" mass="90728">MIVNLKNHRLVKNIFFIGMQIFFATIANLNAQEKVTLSGTISDIETNEALIGVSLYFNEIKIGTTTNNYGFYSVTVPKGDYIITISYLGYNNIEERINLNQTQQKNFSLSYQSTGLAEVVIQANNDKTNIKRAEMSVNKLSIATVKKMPAVLGEVDVLKSILQLPGVTNAYEGATGFNVRGGSVDGNLVLLDEAIIYNTSHLFGFFSVFNSDVIKDLKLYKGGIPANYGGRTSSVLDIYQKEGNKKEFHANGGIGIVSSRLLLEGPIVKEKSSFVIAGRGTYGHLFLKLADEPNSAYFYDLNTKFNYRFNDNNNIFISAYLGYDKIRLNDQLVNDYGNSFVNLRWNHIFSDKLFSNASIIYSDYYYGLQLSFIGLDWKSQIKNYNFKYDFKHYLSNDLTLSYGINSVRYVFNPGTINPIDETSSINPDQIARKYAFENALYVSAEHILSEKLSLTYGLRYSNFQRLGEEEISTYENDQAVIFNQDFQVYEEATPTGSIYYAKNKKIASFDNFEPRFSIAYALNDDQSVKASYNRISQYIHLISNTASVSPLDIWAPSDQFLKPEIADQVALGYFKNFKNDQYSLEVETFFKTIKNKTDYIDGAELIANKNIERVMLNGKARAYGIEVLAKKNSGKLTGWLSYTLSRAEQKTPGRNALEPGINNGNWYRANYDKTHNLGLTANYQLNPKWSFGGIFTYQTGRAATFPNGKYQYQGITVANYATRNEDSLSDYHHLDISATYIPQPEKVKKWQGEWVFSIYNVYARNNAAAFNFSQNIETGQSEAKKISIFGLIPSITYNFKF</sequence>
<gene>
    <name evidence="14" type="ORF">GV828_01870</name>
</gene>
<dbReference type="Gene3D" id="2.40.170.20">
    <property type="entry name" value="TonB-dependent receptor, beta-barrel domain"/>
    <property type="match status" value="1"/>
</dbReference>
<keyword evidence="4 10" id="KW-0812">Transmembrane</keyword>
<dbReference type="SUPFAM" id="SSF56935">
    <property type="entry name" value="Porins"/>
    <property type="match status" value="1"/>
</dbReference>
<comment type="similarity">
    <text evidence="10 11">Belongs to the TonB-dependent receptor family.</text>
</comment>
<evidence type="ECO:0000259" key="12">
    <source>
        <dbReference type="Pfam" id="PF00593"/>
    </source>
</evidence>
<evidence type="ECO:0000256" key="10">
    <source>
        <dbReference type="PROSITE-ProRule" id="PRU01360"/>
    </source>
</evidence>
<reference evidence="15" key="1">
    <citation type="submission" date="2020-01" db="EMBL/GenBank/DDBJ databases">
        <title>Sphingomonas sp. strain CSW-10.</title>
        <authorList>
            <person name="Chen W.-M."/>
        </authorList>
    </citation>
    <scope>NUCLEOTIDE SEQUENCE [LARGE SCALE GENOMIC DNA]</scope>
    <source>
        <strain evidence="15">NST-5</strain>
    </source>
</reference>
<dbReference type="Pfam" id="PF13715">
    <property type="entry name" value="CarbopepD_reg_2"/>
    <property type="match status" value="1"/>
</dbReference>
<dbReference type="PROSITE" id="PS52016">
    <property type="entry name" value="TONB_DEPENDENT_REC_3"/>
    <property type="match status" value="1"/>
</dbReference>
<evidence type="ECO:0000256" key="1">
    <source>
        <dbReference type="ARBA" id="ARBA00004571"/>
    </source>
</evidence>
<dbReference type="EMBL" id="JAABLM010000002">
    <property type="protein sequence ID" value="NBL63942.1"/>
    <property type="molecule type" value="Genomic_DNA"/>
</dbReference>
<dbReference type="SUPFAM" id="SSF49464">
    <property type="entry name" value="Carboxypeptidase regulatory domain-like"/>
    <property type="match status" value="1"/>
</dbReference>
<evidence type="ECO:0000256" key="4">
    <source>
        <dbReference type="ARBA" id="ARBA00022692"/>
    </source>
</evidence>
<evidence type="ECO:0000256" key="7">
    <source>
        <dbReference type="ARBA" id="ARBA00023136"/>
    </source>
</evidence>
<dbReference type="InterPro" id="IPR037066">
    <property type="entry name" value="Plug_dom_sf"/>
</dbReference>
<evidence type="ECO:0000313" key="14">
    <source>
        <dbReference type="EMBL" id="NBL63942.1"/>
    </source>
</evidence>
<dbReference type="InterPro" id="IPR008969">
    <property type="entry name" value="CarboxyPept-like_regulatory"/>
</dbReference>
<dbReference type="Gene3D" id="2.170.130.10">
    <property type="entry name" value="TonB-dependent receptor, plug domain"/>
    <property type="match status" value="1"/>
</dbReference>
<evidence type="ECO:0000256" key="2">
    <source>
        <dbReference type="ARBA" id="ARBA00022448"/>
    </source>
</evidence>
<dbReference type="InterPro" id="IPR039426">
    <property type="entry name" value="TonB-dep_rcpt-like"/>
</dbReference>
<keyword evidence="15" id="KW-1185">Reference proteome</keyword>